<keyword evidence="6" id="KW-1185">Reference proteome</keyword>
<evidence type="ECO:0000256" key="2">
    <source>
        <dbReference type="ARBA" id="ARBA00023186"/>
    </source>
</evidence>
<evidence type="ECO:0000256" key="1">
    <source>
        <dbReference type="ARBA" id="ARBA00010476"/>
    </source>
</evidence>
<dbReference type="GO" id="GO:0005739">
    <property type="term" value="C:mitochondrion"/>
    <property type="evidence" value="ECO:0007669"/>
    <property type="project" value="TreeGrafter"/>
</dbReference>
<dbReference type="InterPro" id="IPR001623">
    <property type="entry name" value="DnaJ_domain"/>
</dbReference>
<evidence type="ECO:0000313" key="5">
    <source>
        <dbReference type="EMBL" id="PPQ64272.1"/>
    </source>
</evidence>
<dbReference type="SUPFAM" id="SSF47144">
    <property type="entry name" value="HSC20 (HSCB), C-terminal oligomerisation domain"/>
    <property type="match status" value="1"/>
</dbReference>
<comment type="caution">
    <text evidence="5">The sequence shown here is derived from an EMBL/GenBank/DDBJ whole genome shotgun (WGS) entry which is preliminary data.</text>
</comment>
<feature type="domain" description="J" evidence="4">
    <location>
        <begin position="51"/>
        <end position="119"/>
    </location>
</feature>
<comment type="similarity">
    <text evidence="1">Belongs to the HscB family.</text>
</comment>
<protein>
    <recommendedName>
        <fullName evidence="4">J domain-containing protein</fullName>
    </recommendedName>
</protein>
<dbReference type="CDD" id="cd06257">
    <property type="entry name" value="DnaJ"/>
    <property type="match status" value="1"/>
</dbReference>
<dbReference type="STRING" id="181874.A0A409VBD5"/>
<feature type="region of interest" description="Disordered" evidence="3">
    <location>
        <begin position="151"/>
        <end position="172"/>
    </location>
</feature>
<evidence type="ECO:0000259" key="4">
    <source>
        <dbReference type="SMART" id="SM00271"/>
    </source>
</evidence>
<dbReference type="InParanoid" id="A0A409VBD5"/>
<evidence type="ECO:0000313" key="6">
    <source>
        <dbReference type="Proteomes" id="UP000284842"/>
    </source>
</evidence>
<dbReference type="SUPFAM" id="SSF46565">
    <property type="entry name" value="Chaperone J-domain"/>
    <property type="match status" value="1"/>
</dbReference>
<dbReference type="Proteomes" id="UP000284842">
    <property type="component" value="Unassembled WGS sequence"/>
</dbReference>
<dbReference type="GO" id="GO:0051259">
    <property type="term" value="P:protein complex oligomerization"/>
    <property type="evidence" value="ECO:0007669"/>
    <property type="project" value="InterPro"/>
</dbReference>
<sequence>MLIRFSVNRLLICSLPRRLFYSTCINCSTTLNSNIPVCKKCGSISPLPSNTSHHSLLGVPDKPNPFVVDVPTLKQRFRQAQSICHPDAWSTKPPNQQDMAHTLSSRLNEAYQTLLRPLARAEYILERNGYPLSERDQVDDMEFMMEIMDSRERIDEASPGDKSSISSLVEENEEHIEKTINELTELISKENWEDAKAAAIRLRYLEGIENAGKKWLENIE</sequence>
<proteinExistence type="inferred from homology"/>
<dbReference type="NCBIfam" id="TIGR00714">
    <property type="entry name" value="hscB"/>
    <property type="match status" value="1"/>
</dbReference>
<keyword evidence="2" id="KW-0143">Chaperone</keyword>
<dbReference type="InterPro" id="IPR009073">
    <property type="entry name" value="HscB_oligo_C"/>
</dbReference>
<organism evidence="5 6">
    <name type="scientific">Panaeolus cyanescens</name>
    <dbReference type="NCBI Taxonomy" id="181874"/>
    <lineage>
        <taxon>Eukaryota</taxon>
        <taxon>Fungi</taxon>
        <taxon>Dikarya</taxon>
        <taxon>Basidiomycota</taxon>
        <taxon>Agaricomycotina</taxon>
        <taxon>Agaricomycetes</taxon>
        <taxon>Agaricomycetidae</taxon>
        <taxon>Agaricales</taxon>
        <taxon>Agaricineae</taxon>
        <taxon>Galeropsidaceae</taxon>
        <taxon>Panaeolus</taxon>
    </lineage>
</organism>
<dbReference type="SMART" id="SM00271">
    <property type="entry name" value="DnaJ"/>
    <property type="match status" value="1"/>
</dbReference>
<dbReference type="FunCoup" id="A0A409VBD5">
    <property type="interactions" value="218"/>
</dbReference>
<dbReference type="Gene3D" id="1.20.1280.20">
    <property type="entry name" value="HscB, C-terminal domain"/>
    <property type="match status" value="1"/>
</dbReference>
<dbReference type="InterPro" id="IPR004640">
    <property type="entry name" value="HscB"/>
</dbReference>
<dbReference type="PANTHER" id="PTHR14021:SF15">
    <property type="entry name" value="IRON-SULFUR CLUSTER CO-CHAPERONE PROTEIN HSCB"/>
    <property type="match status" value="1"/>
</dbReference>
<dbReference type="AlphaFoldDB" id="A0A409VBD5"/>
<accession>A0A409VBD5</accession>
<dbReference type="GO" id="GO:0051087">
    <property type="term" value="F:protein-folding chaperone binding"/>
    <property type="evidence" value="ECO:0007669"/>
    <property type="project" value="InterPro"/>
</dbReference>
<gene>
    <name evidence="5" type="ORF">CVT24_008410</name>
</gene>
<dbReference type="EMBL" id="NHTK01006088">
    <property type="protein sequence ID" value="PPQ64272.1"/>
    <property type="molecule type" value="Genomic_DNA"/>
</dbReference>
<dbReference type="OrthoDB" id="448954at2759"/>
<reference evidence="5 6" key="1">
    <citation type="journal article" date="2018" name="Evol. Lett.">
        <title>Horizontal gene cluster transfer increased hallucinogenic mushroom diversity.</title>
        <authorList>
            <person name="Reynolds H.T."/>
            <person name="Vijayakumar V."/>
            <person name="Gluck-Thaler E."/>
            <person name="Korotkin H.B."/>
            <person name="Matheny P.B."/>
            <person name="Slot J.C."/>
        </authorList>
    </citation>
    <scope>NUCLEOTIDE SEQUENCE [LARGE SCALE GENOMIC DNA]</scope>
    <source>
        <strain evidence="5 6">2629</strain>
    </source>
</reference>
<evidence type="ECO:0000256" key="3">
    <source>
        <dbReference type="SAM" id="MobiDB-lite"/>
    </source>
</evidence>
<dbReference type="Pfam" id="PF07743">
    <property type="entry name" value="HSCB_C"/>
    <property type="match status" value="1"/>
</dbReference>
<dbReference type="GO" id="GO:0001671">
    <property type="term" value="F:ATPase activator activity"/>
    <property type="evidence" value="ECO:0007669"/>
    <property type="project" value="InterPro"/>
</dbReference>
<dbReference type="InterPro" id="IPR036386">
    <property type="entry name" value="HscB_C_sf"/>
</dbReference>
<name>A0A409VBD5_9AGAR</name>
<dbReference type="Gene3D" id="1.10.287.110">
    <property type="entry name" value="DnaJ domain"/>
    <property type="match status" value="1"/>
</dbReference>
<dbReference type="PANTHER" id="PTHR14021">
    <property type="entry name" value="IRON-SULFUR CLUSTER CO-CHAPERONE PROTEIN HSCB"/>
    <property type="match status" value="1"/>
</dbReference>
<dbReference type="GO" id="GO:0044571">
    <property type="term" value="P:[2Fe-2S] cluster assembly"/>
    <property type="evidence" value="ECO:0007669"/>
    <property type="project" value="InterPro"/>
</dbReference>
<dbReference type="InterPro" id="IPR036869">
    <property type="entry name" value="J_dom_sf"/>
</dbReference>